<feature type="domain" description="Pyridine nucleotide-disulphide oxidoreductase dimerisation" evidence="4">
    <location>
        <begin position="361"/>
        <end position="467"/>
    </location>
</feature>
<proteinExistence type="predicted"/>
<dbReference type="PRINTS" id="PR00411">
    <property type="entry name" value="PNDRDTASEI"/>
</dbReference>
<dbReference type="InterPro" id="IPR023753">
    <property type="entry name" value="FAD/NAD-binding_dom"/>
</dbReference>
<evidence type="ECO:0000256" key="1">
    <source>
        <dbReference type="ARBA" id="ARBA00001974"/>
    </source>
</evidence>
<sequence>MRSESCCIRWRSTDSTDISTIGDTVSDEYDVIVLGGGPAGENAAQYAVRGSDRTAAIVEPELMGGECSYYACMPSKAMLRPIDTVATAHHLGGIAPLPEVEVEGVLKRRDQWVHNYDDSSQAKWAEDLGIKVVRGHGVVTGDREVRITGPDGETCTLRARLAVVDATGSEAVIPDEYATTMPWTSRDATGVRDIPGRLAIIGGGVVACEAAGWMSALGSTVTMLVRDPRLLGRTEEFAGELVADGLRDQGVEVRLGAQITGVRREKPAATGIGRVHGGPVTITVDGSEETFDEVLVAVGRRPHNNVELSGDDPDWLYRVGDASGEAPLTHWGKYRARIVGDEIAARAEGRAPATPPRDVPVPQVIFTDPQVAAVGMIASEARDAGIEIRVVDVPLSSAAGTALVRDDVIGQARLLIRSDDDTIIGATFAGHEVAELVHGATIAIVGKVPLDVLWHAVPSYPTASEIWLRLLEAARQT</sequence>
<dbReference type="PANTHER" id="PTHR43014">
    <property type="entry name" value="MERCURIC REDUCTASE"/>
    <property type="match status" value="1"/>
</dbReference>
<evidence type="ECO:0000259" key="4">
    <source>
        <dbReference type="Pfam" id="PF02852"/>
    </source>
</evidence>
<protein>
    <submittedName>
        <fullName evidence="6">FAD-dependent oxidoreductase</fullName>
    </submittedName>
</protein>
<dbReference type="GO" id="GO:0003955">
    <property type="term" value="F:NAD(P)H dehydrogenase (quinone) activity"/>
    <property type="evidence" value="ECO:0007669"/>
    <property type="project" value="TreeGrafter"/>
</dbReference>
<dbReference type="PANTHER" id="PTHR43014:SF2">
    <property type="entry name" value="MERCURIC REDUCTASE"/>
    <property type="match status" value="1"/>
</dbReference>
<name>A0A7L4YJF9_9ACTN</name>
<keyword evidence="3" id="KW-0274">FAD</keyword>
<evidence type="ECO:0000313" key="7">
    <source>
        <dbReference type="Proteomes" id="UP000463857"/>
    </source>
</evidence>
<dbReference type="InterPro" id="IPR004099">
    <property type="entry name" value="Pyr_nucl-diS_OxRdtase_dimer"/>
</dbReference>
<dbReference type="KEGG" id="eke:EK0264_00750"/>
<keyword evidence="2" id="KW-0285">Flavoprotein</keyword>
<evidence type="ECO:0000259" key="5">
    <source>
        <dbReference type="Pfam" id="PF07992"/>
    </source>
</evidence>
<keyword evidence="7" id="KW-1185">Reference proteome</keyword>
<dbReference type="InterPro" id="IPR016156">
    <property type="entry name" value="FAD/NAD-linked_Rdtase_dimer_sf"/>
</dbReference>
<dbReference type="InterPro" id="IPR036188">
    <property type="entry name" value="FAD/NAD-bd_sf"/>
</dbReference>
<dbReference type="PRINTS" id="PR00368">
    <property type="entry name" value="FADPNR"/>
</dbReference>
<dbReference type="Pfam" id="PF02852">
    <property type="entry name" value="Pyr_redox_dim"/>
    <property type="match status" value="1"/>
</dbReference>
<dbReference type="Pfam" id="PF07992">
    <property type="entry name" value="Pyr_redox_2"/>
    <property type="match status" value="1"/>
</dbReference>
<dbReference type="OrthoDB" id="4763248at2"/>
<dbReference type="Gene3D" id="3.50.50.60">
    <property type="entry name" value="FAD/NAD(P)-binding domain"/>
    <property type="match status" value="2"/>
</dbReference>
<gene>
    <name evidence="6" type="ORF">EK0264_00750</name>
</gene>
<dbReference type="Gene3D" id="3.30.390.30">
    <property type="match status" value="1"/>
</dbReference>
<organism evidence="6 7">
    <name type="scientific">Epidermidibacterium keratini</name>
    <dbReference type="NCBI Taxonomy" id="1891644"/>
    <lineage>
        <taxon>Bacteria</taxon>
        <taxon>Bacillati</taxon>
        <taxon>Actinomycetota</taxon>
        <taxon>Actinomycetes</taxon>
        <taxon>Sporichthyales</taxon>
        <taxon>Sporichthyaceae</taxon>
        <taxon>Epidermidibacterium</taxon>
    </lineage>
</organism>
<dbReference type="SUPFAM" id="SSF51905">
    <property type="entry name" value="FAD/NAD(P)-binding domain"/>
    <property type="match status" value="1"/>
</dbReference>
<dbReference type="AlphaFoldDB" id="A0A7L4YJF9"/>
<evidence type="ECO:0000256" key="3">
    <source>
        <dbReference type="ARBA" id="ARBA00022827"/>
    </source>
</evidence>
<evidence type="ECO:0000313" key="6">
    <source>
        <dbReference type="EMBL" id="QHB98968.1"/>
    </source>
</evidence>
<dbReference type="Proteomes" id="UP000463857">
    <property type="component" value="Chromosome"/>
</dbReference>
<dbReference type="EMBL" id="CP047156">
    <property type="protein sequence ID" value="QHB98968.1"/>
    <property type="molecule type" value="Genomic_DNA"/>
</dbReference>
<accession>A0A7L4YJF9</accession>
<reference evidence="6 7" key="1">
    <citation type="journal article" date="2018" name="Int. J. Syst. Evol. Microbiol.">
        <title>Epidermidibacterium keratini gen. nov., sp. nov., a member of the family Sporichthyaceae, isolated from keratin epidermis.</title>
        <authorList>
            <person name="Lee D.G."/>
            <person name="Trujillo M.E."/>
            <person name="Kang S."/>
            <person name="Nam J.J."/>
            <person name="Kim Y.J."/>
        </authorList>
    </citation>
    <scope>NUCLEOTIDE SEQUENCE [LARGE SCALE GENOMIC DNA]</scope>
    <source>
        <strain evidence="6 7">EPI-7</strain>
    </source>
</reference>
<evidence type="ECO:0000256" key="2">
    <source>
        <dbReference type="ARBA" id="ARBA00022630"/>
    </source>
</evidence>
<dbReference type="InParanoid" id="A0A7L4YJF9"/>
<dbReference type="GO" id="GO:0050660">
    <property type="term" value="F:flavin adenine dinucleotide binding"/>
    <property type="evidence" value="ECO:0007669"/>
    <property type="project" value="TreeGrafter"/>
</dbReference>
<comment type="cofactor">
    <cofactor evidence="1">
        <name>FAD</name>
        <dbReference type="ChEBI" id="CHEBI:57692"/>
    </cofactor>
</comment>
<feature type="domain" description="FAD/NAD(P)-binding" evidence="5">
    <location>
        <begin position="29"/>
        <end position="305"/>
    </location>
</feature>
<dbReference type="SUPFAM" id="SSF55424">
    <property type="entry name" value="FAD/NAD-linked reductases, dimerisation (C-terminal) domain"/>
    <property type="match status" value="1"/>
</dbReference>